<accession>A0ABV6TFZ6</accession>
<dbReference type="EMBL" id="JBHMQV010000009">
    <property type="protein sequence ID" value="MFC0844713.1"/>
    <property type="molecule type" value="Genomic_DNA"/>
</dbReference>
<dbReference type="Proteomes" id="UP001589887">
    <property type="component" value="Unassembled WGS sequence"/>
</dbReference>
<gene>
    <name evidence="2" type="ORF">ACFH04_13490</name>
</gene>
<comment type="caution">
    <text evidence="2">The sequence shown here is derived from an EMBL/GenBank/DDBJ whole genome shotgun (WGS) entry which is preliminary data.</text>
</comment>
<protein>
    <submittedName>
        <fullName evidence="2">Uncharacterized protein</fullName>
    </submittedName>
</protein>
<dbReference type="RefSeq" id="WP_394324461.1">
    <property type="nucleotide sequence ID" value="NZ_JBHMQV010000009.1"/>
</dbReference>
<evidence type="ECO:0000313" key="2">
    <source>
        <dbReference type="EMBL" id="MFC0844713.1"/>
    </source>
</evidence>
<reference evidence="2 3" key="1">
    <citation type="submission" date="2024-09" db="EMBL/GenBank/DDBJ databases">
        <authorList>
            <person name="Sun Q."/>
            <person name="Mori K."/>
        </authorList>
    </citation>
    <scope>NUCLEOTIDE SEQUENCE [LARGE SCALE GENOMIC DNA]</scope>
    <source>
        <strain evidence="2 3">JCM 4557</strain>
    </source>
</reference>
<name>A0ABV6TFZ6_9ACTN</name>
<sequence length="355" mass="38449">MTYIDPQVRANAERNGIPHAPEEVIAEWHTLAEAVCGELQHAGLPAYVEFSNAPSEGRAGARVSVDTMDGPSGDVYVGWNPGESLTEAVLGFMEPDRLDLREPVIEHGERVNLLMDTAIKSVLVLAGFRTRDASEINDLASGIHIAGRQPRQWFLAHILTEGVLGLIAAIRSCDPSDDDRGARAGISAEGKARLTGRGIRIVQDGLRSLADDDRQELARAFRRIAGAMHSQDMACRGFWAADRSLLELADELCLLPDRPLAMASSSLTPNRVLAAAYVALLGSIELADVDTVGGDDAVKITTASTGTLLRRLAQAPAEDRQELVHLLPGKRPTQPTRRSLPVSWRPSLRPRRTAE</sequence>
<evidence type="ECO:0000313" key="3">
    <source>
        <dbReference type="Proteomes" id="UP001589887"/>
    </source>
</evidence>
<feature type="region of interest" description="Disordered" evidence="1">
    <location>
        <begin position="327"/>
        <end position="355"/>
    </location>
</feature>
<keyword evidence="3" id="KW-1185">Reference proteome</keyword>
<evidence type="ECO:0000256" key="1">
    <source>
        <dbReference type="SAM" id="MobiDB-lite"/>
    </source>
</evidence>
<organism evidence="2 3">
    <name type="scientific">Streptomyces noboritoensis</name>
    <dbReference type="NCBI Taxonomy" id="67337"/>
    <lineage>
        <taxon>Bacteria</taxon>
        <taxon>Bacillati</taxon>
        <taxon>Actinomycetota</taxon>
        <taxon>Actinomycetes</taxon>
        <taxon>Kitasatosporales</taxon>
        <taxon>Streptomycetaceae</taxon>
        <taxon>Streptomyces</taxon>
    </lineage>
</organism>
<proteinExistence type="predicted"/>